<dbReference type="InterPro" id="IPR013780">
    <property type="entry name" value="Glyco_hydro_b"/>
</dbReference>
<dbReference type="PANTHER" id="PTHR43053">
    <property type="entry name" value="GLYCOSIDASE FAMILY 31"/>
    <property type="match status" value="1"/>
</dbReference>
<dbReference type="GO" id="GO:0005975">
    <property type="term" value="P:carbohydrate metabolic process"/>
    <property type="evidence" value="ECO:0007669"/>
    <property type="project" value="InterPro"/>
</dbReference>
<keyword evidence="7" id="KW-0472">Membrane</keyword>
<gene>
    <name evidence="10" type="ORF">BV898_11253</name>
</gene>
<organism evidence="10 11">
    <name type="scientific">Hypsibius exemplaris</name>
    <name type="common">Freshwater tardigrade</name>
    <dbReference type="NCBI Taxonomy" id="2072580"/>
    <lineage>
        <taxon>Eukaryota</taxon>
        <taxon>Metazoa</taxon>
        <taxon>Ecdysozoa</taxon>
        <taxon>Tardigrada</taxon>
        <taxon>Eutardigrada</taxon>
        <taxon>Parachela</taxon>
        <taxon>Hypsibioidea</taxon>
        <taxon>Hypsibiidae</taxon>
        <taxon>Hypsibius</taxon>
    </lineage>
</organism>
<dbReference type="InterPro" id="IPR006970">
    <property type="entry name" value="PT"/>
</dbReference>
<evidence type="ECO:0000259" key="9">
    <source>
        <dbReference type="Pfam" id="PF21365"/>
    </source>
</evidence>
<evidence type="ECO:0000259" key="8">
    <source>
        <dbReference type="Pfam" id="PF01055"/>
    </source>
</evidence>
<dbReference type="GO" id="GO:0004553">
    <property type="term" value="F:hydrolase activity, hydrolyzing O-glycosyl compounds"/>
    <property type="evidence" value="ECO:0007669"/>
    <property type="project" value="InterPro"/>
</dbReference>
<keyword evidence="5 6" id="KW-0326">Glycosidase</keyword>
<dbReference type="Proteomes" id="UP000192578">
    <property type="component" value="Unassembled WGS sequence"/>
</dbReference>
<evidence type="ECO:0000256" key="5">
    <source>
        <dbReference type="ARBA" id="ARBA00023295"/>
    </source>
</evidence>
<evidence type="ECO:0000256" key="7">
    <source>
        <dbReference type="SAM" id="Phobius"/>
    </source>
</evidence>
<dbReference type="Pfam" id="PF01055">
    <property type="entry name" value="Glyco_hydro_31_2nd"/>
    <property type="match status" value="1"/>
</dbReference>
<dbReference type="CDD" id="cd06592">
    <property type="entry name" value="GH31_NET37"/>
    <property type="match status" value="1"/>
</dbReference>
<sequence length="1009" mass="112694">MYPFKLSQSAHKPGAKNAATKMTIEPDKFRRKTILSYKITAVLLALGLLITAGMSAWYVLKPKPTLPTAEPTEVPTAEPTVVPTAEPTVVPTAEPTEVPTVEPTVVPTVEPTEAPTLEPTEVRLNLGFNGSDDAVFHLGLGKQTNLTFRLNDGERTLLSLGRSFSPIGKFSACGSATEPLCYQLETTSQERYTVKLAHEVYSTRTTRTTTTTGTDSDGDADFVCTTVSWTGDLESDVTDCLDLGGNRTRWFGGGELREQHWPMQLQQPMTQFVSSGLQQQQEWLAVGDYQETKLEIYQRKKKIAYAITGIVVVLAVGIITAMALWFVLKEPPPPAVPTKVDLRFGASNESRDDARFELDVGLPLKLTVKSEKDGGWDAVLNLGATFGPVKYHSVCPGGSTLERPCYLVKTNSTQYRVELQHEIHYRKYEEAPQLKCTTVGWTADLAEEVTDCIGLGGGEGANSRRWFGGGLLFEQRWPMTLDKPMTEFVSADILQVKTDYGSLLEPYWISTDGIAVIVEYDAKNQPLHTSWNNSGDGQLCISARFRDSSYVYADQTSLKLKYSVCVGSDIAHVHQSVLQYRNPWPKPSGIPAETIFEKPIWSTWVSFKKQITQDKLVDFINDIVDKGFNGSHIEIDDGYHVKYGDFSFNNVSFPRPKDVINLAKQRGFTVTVWVYHFLNHDSQAFMEAVDEKFLVWDKGGKTPAITSWWDGKIAGLLDFTNPNASDWFFNRLKAFQNEYGIESFKFDGGESNWTPDSRQFFQQSVNPDYLGKVYSHLANDAIGNALEVRIGLHTQELPVFVRMLDKDSVPGYDNGLKTMIPTALVFGLLGYPFILPDMIGGNAYRNTSGDANAGVHLEGSSFPSEKLYLRWLAATIFMPSVQFSITPWHYPATNELDPTAVALKLLKKREAYTDLFVNLAKESMVTGYPIIRPLWWMNGTDAMSWTIDDQFLVGDTIMIAPALDESSGRYIYIPPGTWSDELLKRNVTGPQNQFYAVPFDDVPVFRRLF</sequence>
<keyword evidence="3" id="KW-0677">Repeat</keyword>
<dbReference type="SUPFAM" id="SSF51445">
    <property type="entry name" value="(Trans)glycosidases"/>
    <property type="match status" value="1"/>
</dbReference>
<evidence type="ECO:0000313" key="11">
    <source>
        <dbReference type="Proteomes" id="UP000192578"/>
    </source>
</evidence>
<dbReference type="Pfam" id="PF21365">
    <property type="entry name" value="Glyco_hydro_31_3rd"/>
    <property type="match status" value="1"/>
</dbReference>
<feature type="domain" description="Glycoside hydrolase family 31 TIM barrel" evidence="8">
    <location>
        <begin position="610"/>
        <end position="884"/>
    </location>
</feature>
<feature type="domain" description="Glycosyl hydrolase family 31 C-terminal" evidence="9">
    <location>
        <begin position="927"/>
        <end position="1007"/>
    </location>
</feature>
<keyword evidence="7" id="KW-1133">Transmembrane helix</keyword>
<dbReference type="InterPro" id="IPR017853">
    <property type="entry name" value="GH"/>
</dbReference>
<evidence type="ECO:0000256" key="3">
    <source>
        <dbReference type="ARBA" id="ARBA00022737"/>
    </source>
</evidence>
<feature type="transmembrane region" description="Helical" evidence="7">
    <location>
        <begin position="303"/>
        <end position="328"/>
    </location>
</feature>
<dbReference type="OrthoDB" id="10070917at2759"/>
<dbReference type="Gene3D" id="3.20.20.80">
    <property type="entry name" value="Glycosidases"/>
    <property type="match status" value="1"/>
</dbReference>
<dbReference type="PANTHER" id="PTHR43053:SF4">
    <property type="entry name" value="MYOGENESIS-REGULATING GLYCOSIDASE"/>
    <property type="match status" value="1"/>
</dbReference>
<comment type="similarity">
    <text evidence="1 6">Belongs to the glycosyl hydrolase 31 family.</text>
</comment>
<evidence type="ECO:0000256" key="4">
    <source>
        <dbReference type="ARBA" id="ARBA00022801"/>
    </source>
</evidence>
<reference evidence="11" key="1">
    <citation type="submission" date="2017-01" db="EMBL/GenBank/DDBJ databases">
        <title>Comparative genomics of anhydrobiosis in the tardigrade Hypsibius dujardini.</title>
        <authorList>
            <person name="Yoshida Y."/>
            <person name="Koutsovoulos G."/>
            <person name="Laetsch D."/>
            <person name="Stevens L."/>
            <person name="Kumar S."/>
            <person name="Horikawa D."/>
            <person name="Ishino K."/>
            <person name="Komine S."/>
            <person name="Tomita M."/>
            <person name="Blaxter M."/>
            <person name="Arakawa K."/>
        </authorList>
    </citation>
    <scope>NUCLEOTIDE SEQUENCE [LARGE SCALE GENOMIC DNA]</scope>
    <source>
        <strain evidence="11">Z151</strain>
    </source>
</reference>
<evidence type="ECO:0000313" key="10">
    <source>
        <dbReference type="EMBL" id="OQV14532.1"/>
    </source>
</evidence>
<evidence type="ECO:0000256" key="6">
    <source>
        <dbReference type="RuleBase" id="RU361185"/>
    </source>
</evidence>
<evidence type="ECO:0000256" key="2">
    <source>
        <dbReference type="ARBA" id="ARBA00022729"/>
    </source>
</evidence>
<dbReference type="AlphaFoldDB" id="A0A1W0WH76"/>
<comment type="caution">
    <text evidence="10">The sequence shown here is derived from an EMBL/GenBank/DDBJ whole genome shotgun (WGS) entry which is preliminary data.</text>
</comment>
<proteinExistence type="inferred from homology"/>
<dbReference type="EMBL" id="MTYJ01000103">
    <property type="protein sequence ID" value="OQV14532.1"/>
    <property type="molecule type" value="Genomic_DNA"/>
</dbReference>
<dbReference type="InterPro" id="IPR000322">
    <property type="entry name" value="Glyco_hydro_31_TIM"/>
</dbReference>
<keyword evidence="4 6" id="KW-0378">Hydrolase</keyword>
<dbReference type="InterPro" id="IPR048395">
    <property type="entry name" value="Glyco_hydro_31_C"/>
</dbReference>
<accession>A0A1W0WH76</accession>
<dbReference type="SUPFAM" id="SSF51011">
    <property type="entry name" value="Glycosyl hydrolase domain"/>
    <property type="match status" value="1"/>
</dbReference>
<keyword evidence="2" id="KW-0732">Signal</keyword>
<evidence type="ECO:0000256" key="1">
    <source>
        <dbReference type="ARBA" id="ARBA00007806"/>
    </source>
</evidence>
<feature type="transmembrane region" description="Helical" evidence="7">
    <location>
        <begin position="39"/>
        <end position="60"/>
    </location>
</feature>
<keyword evidence="7" id="KW-0812">Transmembrane</keyword>
<dbReference type="InterPro" id="IPR050985">
    <property type="entry name" value="Alpha-glycosidase_related"/>
</dbReference>
<protein>
    <submittedName>
        <fullName evidence="10">Family 31 glucosidase KIAA1161</fullName>
    </submittedName>
</protein>
<dbReference type="Gene3D" id="2.60.40.1180">
    <property type="entry name" value="Golgi alpha-mannosidase II"/>
    <property type="match status" value="1"/>
</dbReference>
<dbReference type="Pfam" id="PF04886">
    <property type="entry name" value="PT"/>
    <property type="match status" value="1"/>
</dbReference>
<keyword evidence="11" id="KW-1185">Reference proteome</keyword>
<name>A0A1W0WH76_HYPEX</name>